<reference evidence="11 12" key="1">
    <citation type="submission" date="2019-06" db="EMBL/GenBank/DDBJ databases">
        <title>Whole genome shotgun sequence of Cellulosimicrobium cellulans NBRC 15516.</title>
        <authorList>
            <person name="Hosoyama A."/>
            <person name="Uohara A."/>
            <person name="Ohji S."/>
            <person name="Ichikawa N."/>
        </authorList>
    </citation>
    <scope>NUCLEOTIDE SEQUENCE [LARGE SCALE GENOMIC DNA]</scope>
    <source>
        <strain evidence="11 12">NBRC 15516</strain>
    </source>
</reference>
<evidence type="ECO:0000259" key="9">
    <source>
        <dbReference type="PROSITE" id="PS50893"/>
    </source>
</evidence>
<dbReference type="InterPro" id="IPR003439">
    <property type="entry name" value="ABC_transporter-like_ATP-bd"/>
</dbReference>
<dbReference type="RefSeq" id="WP_141390420.1">
    <property type="nucleotide sequence ID" value="NZ_BJNZ01000022.1"/>
</dbReference>
<dbReference type="InterPro" id="IPR039421">
    <property type="entry name" value="Type_1_exporter"/>
</dbReference>
<dbReference type="GO" id="GO:0042883">
    <property type="term" value="P:cysteine transport"/>
    <property type="evidence" value="ECO:0007669"/>
    <property type="project" value="InterPro"/>
</dbReference>
<sequence>MKPLDPRLLRHARAARGYVVLTAVLGFATAALVVAQAVVLASVLAPAIQGTADLADLGPRVGLLAGVVAARAATSWAQERFALRAATRTVAELREQVVTHAVALGPRWLASGRGPEVATLATRGLDALEPYMVRYLPQLLLAATVTPATLAVVLGLDWVSAVVIAVTIPLVPLFMVLVGRLTAGTSERRLVVMQRLGAQVLDLLAGLPTLLAFGRARGPEQRVRALGDANRRATMGTLRVAFLSGMVLELLTTLSVAVVAVGVGLRLVHGGMELEPALAVLVLAPEVYLPLRQVGLHFHASTDGIAAAEQAFAVLDEEAPEPGRTPAPALSGTTLALHGMSVRAGDRDALAPADLDLELRLGTSGRVVALTGPSGAGKTTTALVLLGLVRPDRGTVTLTVPGAEPLDLADVDPATYWPQVAWLPQRPVLAPGRLRDVVAGGLPVSDADLDRAARTAGLDTVLATLPGGWDTAVGRGGVGLSVGQRQRVALAAALLGDPADVPLVVLDEPTAHLDARGEQVVLDAVRTFRDQGRTVVVVAHRASLVRAADDVVGVRSTTLDDRPAPADGGPEGTVGLAPVAAPVEGRHP</sequence>
<accession>A0A4Y4E048</accession>
<dbReference type="InterPro" id="IPR011527">
    <property type="entry name" value="ABC1_TM_dom"/>
</dbReference>
<dbReference type="GO" id="GO:0005524">
    <property type="term" value="F:ATP binding"/>
    <property type="evidence" value="ECO:0007669"/>
    <property type="project" value="UniProtKB-KW"/>
</dbReference>
<feature type="transmembrane region" description="Helical" evidence="8">
    <location>
        <begin position="20"/>
        <end position="45"/>
    </location>
</feature>
<dbReference type="Pfam" id="PF00005">
    <property type="entry name" value="ABC_tran"/>
    <property type="match status" value="1"/>
</dbReference>
<protein>
    <submittedName>
        <fullName evidence="11">Thiol reductant ABC exporter subunit CydD</fullName>
    </submittedName>
</protein>
<dbReference type="InterPro" id="IPR003593">
    <property type="entry name" value="AAA+_ATPase"/>
</dbReference>
<evidence type="ECO:0000313" key="11">
    <source>
        <dbReference type="EMBL" id="GED10992.1"/>
    </source>
</evidence>
<dbReference type="CDD" id="cd18584">
    <property type="entry name" value="ABC_6TM_AarD_CydD"/>
    <property type="match status" value="1"/>
</dbReference>
<dbReference type="GO" id="GO:0005886">
    <property type="term" value="C:plasma membrane"/>
    <property type="evidence" value="ECO:0007669"/>
    <property type="project" value="UniProtKB-SubCell"/>
</dbReference>
<name>A0A4Y4E048_CELCE</name>
<dbReference type="InterPro" id="IPR036640">
    <property type="entry name" value="ABC1_TM_sf"/>
</dbReference>
<dbReference type="Proteomes" id="UP000316659">
    <property type="component" value="Unassembled WGS sequence"/>
</dbReference>
<feature type="region of interest" description="Disordered" evidence="7">
    <location>
        <begin position="557"/>
        <end position="588"/>
    </location>
</feature>
<proteinExistence type="predicted"/>
<feature type="transmembrane region" description="Helical" evidence="8">
    <location>
        <begin position="240"/>
        <end position="265"/>
    </location>
</feature>
<dbReference type="PROSITE" id="PS50893">
    <property type="entry name" value="ABC_TRANSPORTER_2"/>
    <property type="match status" value="1"/>
</dbReference>
<dbReference type="PROSITE" id="PS00211">
    <property type="entry name" value="ABC_TRANSPORTER_1"/>
    <property type="match status" value="1"/>
</dbReference>
<keyword evidence="4" id="KW-0067">ATP-binding</keyword>
<dbReference type="SUPFAM" id="SSF90123">
    <property type="entry name" value="ABC transporter transmembrane region"/>
    <property type="match status" value="1"/>
</dbReference>
<keyword evidence="6 8" id="KW-0472">Membrane</keyword>
<dbReference type="SMART" id="SM00382">
    <property type="entry name" value="AAA"/>
    <property type="match status" value="1"/>
</dbReference>
<dbReference type="CDD" id="cd03228">
    <property type="entry name" value="ABCC_MRP_Like"/>
    <property type="match status" value="1"/>
</dbReference>
<keyword evidence="5 8" id="KW-1133">Transmembrane helix</keyword>
<evidence type="ECO:0000259" key="10">
    <source>
        <dbReference type="PROSITE" id="PS50929"/>
    </source>
</evidence>
<feature type="transmembrane region" description="Helical" evidence="8">
    <location>
        <begin position="162"/>
        <end position="183"/>
    </location>
</feature>
<dbReference type="InterPro" id="IPR014216">
    <property type="entry name" value="ABC_transptr_CydD"/>
</dbReference>
<evidence type="ECO:0000256" key="4">
    <source>
        <dbReference type="ARBA" id="ARBA00022840"/>
    </source>
</evidence>
<dbReference type="GO" id="GO:0016887">
    <property type="term" value="F:ATP hydrolysis activity"/>
    <property type="evidence" value="ECO:0007669"/>
    <property type="project" value="InterPro"/>
</dbReference>
<dbReference type="AlphaFoldDB" id="A0A4Y4E048"/>
<dbReference type="PROSITE" id="PS50929">
    <property type="entry name" value="ABC_TM1F"/>
    <property type="match status" value="1"/>
</dbReference>
<feature type="domain" description="ABC transmembrane type-1" evidence="10">
    <location>
        <begin position="20"/>
        <end position="303"/>
    </location>
</feature>
<dbReference type="InterPro" id="IPR017871">
    <property type="entry name" value="ABC_transporter-like_CS"/>
</dbReference>
<dbReference type="Pfam" id="PF00664">
    <property type="entry name" value="ABC_membrane"/>
    <property type="match status" value="1"/>
</dbReference>
<keyword evidence="2 8" id="KW-0812">Transmembrane</keyword>
<evidence type="ECO:0000313" key="12">
    <source>
        <dbReference type="Proteomes" id="UP000316659"/>
    </source>
</evidence>
<organism evidence="11 12">
    <name type="scientific">Cellulosimicrobium cellulans</name>
    <name type="common">Arthrobacter luteus</name>
    <dbReference type="NCBI Taxonomy" id="1710"/>
    <lineage>
        <taxon>Bacteria</taxon>
        <taxon>Bacillati</taxon>
        <taxon>Actinomycetota</taxon>
        <taxon>Actinomycetes</taxon>
        <taxon>Micrococcales</taxon>
        <taxon>Promicromonosporaceae</taxon>
        <taxon>Cellulosimicrobium</taxon>
    </lineage>
</organism>
<dbReference type="SUPFAM" id="SSF52540">
    <property type="entry name" value="P-loop containing nucleoside triphosphate hydrolases"/>
    <property type="match status" value="1"/>
</dbReference>
<evidence type="ECO:0000256" key="3">
    <source>
        <dbReference type="ARBA" id="ARBA00022741"/>
    </source>
</evidence>
<dbReference type="PANTHER" id="PTHR24221:SF590">
    <property type="entry name" value="COMPONENT LINKED WITH THE ASSEMBLY OF CYTOCHROME' TRANSPORT TRANSMEMBRANE ATP-BINDING PROTEIN ABC TRANSPORTER CYDD-RELATED"/>
    <property type="match status" value="1"/>
</dbReference>
<evidence type="ECO:0000256" key="6">
    <source>
        <dbReference type="ARBA" id="ARBA00023136"/>
    </source>
</evidence>
<gene>
    <name evidence="11" type="ORF">CCE02nite_29910</name>
</gene>
<dbReference type="NCBIfam" id="TIGR02857">
    <property type="entry name" value="CydD"/>
    <property type="match status" value="1"/>
</dbReference>
<keyword evidence="3" id="KW-0547">Nucleotide-binding</keyword>
<feature type="domain" description="ABC transporter" evidence="9">
    <location>
        <begin position="337"/>
        <end position="581"/>
    </location>
</feature>
<evidence type="ECO:0000256" key="7">
    <source>
        <dbReference type="SAM" id="MobiDB-lite"/>
    </source>
</evidence>
<evidence type="ECO:0000256" key="8">
    <source>
        <dbReference type="SAM" id="Phobius"/>
    </source>
</evidence>
<dbReference type="InterPro" id="IPR027417">
    <property type="entry name" value="P-loop_NTPase"/>
</dbReference>
<dbReference type="GO" id="GO:0140359">
    <property type="term" value="F:ABC-type transporter activity"/>
    <property type="evidence" value="ECO:0007669"/>
    <property type="project" value="InterPro"/>
</dbReference>
<evidence type="ECO:0000256" key="2">
    <source>
        <dbReference type="ARBA" id="ARBA00022692"/>
    </source>
</evidence>
<evidence type="ECO:0000256" key="1">
    <source>
        <dbReference type="ARBA" id="ARBA00004651"/>
    </source>
</evidence>
<dbReference type="PANTHER" id="PTHR24221">
    <property type="entry name" value="ATP-BINDING CASSETTE SUB-FAMILY B"/>
    <property type="match status" value="1"/>
</dbReference>
<dbReference type="Gene3D" id="3.40.50.300">
    <property type="entry name" value="P-loop containing nucleotide triphosphate hydrolases"/>
    <property type="match status" value="1"/>
</dbReference>
<comment type="caution">
    <text evidence="11">The sequence shown here is derived from an EMBL/GenBank/DDBJ whole genome shotgun (WGS) entry which is preliminary data.</text>
</comment>
<dbReference type="Gene3D" id="1.20.1560.10">
    <property type="entry name" value="ABC transporter type 1, transmembrane domain"/>
    <property type="match status" value="1"/>
</dbReference>
<evidence type="ECO:0000256" key="5">
    <source>
        <dbReference type="ARBA" id="ARBA00022989"/>
    </source>
</evidence>
<dbReference type="EMBL" id="BJNZ01000022">
    <property type="protein sequence ID" value="GED10992.1"/>
    <property type="molecule type" value="Genomic_DNA"/>
</dbReference>
<comment type="subcellular location">
    <subcellularLocation>
        <location evidence="1">Cell membrane</location>
        <topology evidence="1">Multi-pass membrane protein</topology>
    </subcellularLocation>
</comment>